<evidence type="ECO:0000256" key="3">
    <source>
        <dbReference type="ARBA" id="ARBA00022692"/>
    </source>
</evidence>
<keyword evidence="4 11" id="KW-1133">Transmembrane helix</keyword>
<evidence type="ECO:0000256" key="4">
    <source>
        <dbReference type="ARBA" id="ARBA00022989"/>
    </source>
</evidence>
<feature type="non-terminal residue" evidence="13">
    <location>
        <position position="382"/>
    </location>
</feature>
<comment type="subcellular location">
    <subcellularLocation>
        <location evidence="1">Cell membrane</location>
        <topology evidence="1">Multi-pass membrane protein</topology>
    </subcellularLocation>
</comment>
<dbReference type="InterPro" id="IPR005383">
    <property type="entry name" value="ACKR4"/>
</dbReference>
<feature type="transmembrane region" description="Helical" evidence="11">
    <location>
        <begin position="289"/>
        <end position="310"/>
    </location>
</feature>
<dbReference type="PANTHER" id="PTHR10489">
    <property type="entry name" value="CELL ADHESION MOLECULE"/>
    <property type="match status" value="1"/>
</dbReference>
<protein>
    <submittedName>
        <fullName evidence="13">CCR9 protein</fullName>
    </submittedName>
</protein>
<evidence type="ECO:0000256" key="9">
    <source>
        <dbReference type="ARBA" id="ARBA00023224"/>
    </source>
</evidence>
<dbReference type="FunFam" id="1.20.1070.10:FF:000035">
    <property type="entry name" value="C-C chemokine receptor type 6"/>
    <property type="match status" value="1"/>
</dbReference>
<dbReference type="PRINTS" id="PR01558">
    <property type="entry name" value="CHEMOKINER11"/>
</dbReference>
<feature type="transmembrane region" description="Helical" evidence="11">
    <location>
        <begin position="157"/>
        <end position="178"/>
    </location>
</feature>
<keyword evidence="7 10" id="KW-0675">Receptor</keyword>
<evidence type="ECO:0000259" key="12">
    <source>
        <dbReference type="PROSITE" id="PS50262"/>
    </source>
</evidence>
<dbReference type="Proteomes" id="UP000580879">
    <property type="component" value="Unassembled WGS sequence"/>
</dbReference>
<dbReference type="GO" id="GO:0007204">
    <property type="term" value="P:positive regulation of cytosolic calcium ion concentration"/>
    <property type="evidence" value="ECO:0007669"/>
    <property type="project" value="TreeGrafter"/>
</dbReference>
<sequence>KSILDYYRNDSVVLSQCGSPVNSTDFMCDKRQVRQFAQAFLPVFFWLIFALGTVGNTLVVLVYCKYHFRRSVTDRYLLHLAIADLLLLFTLPFWAKAASHGWIFRDFMCKVVNSMYKINFYGCSLLLTCISFDRYITVVQAMKAQMRKRRWLQCSRLLCSAVWLTSVSLCIPEIIYSQSTQVGDVTVCKITYPPNVSVIFRVMVLALKVIVGFFLPLLVMVICYALIIKTLLRAKRSQKQKSLKIITMILTAFLLSQFPYNVVLLLKAIHAYTGVVHSCQAANQLDIGLQVTQSIAFLHSCLNPFLYVFAGERFRMALGRMMQSCGCCWSRGQEQFSSACNCREHSSNWSFAMLGKRRVKNSLILSTHLTSSVMSPPCQGLF</sequence>
<proteinExistence type="inferred from homology"/>
<comment type="similarity">
    <text evidence="10">Belongs to the G-protein coupled receptor 1 family.</text>
</comment>
<reference evidence="13 14" key="1">
    <citation type="submission" date="2019-09" db="EMBL/GenBank/DDBJ databases">
        <title>Bird 10,000 Genomes (B10K) Project - Family phase.</title>
        <authorList>
            <person name="Zhang G."/>
        </authorList>
    </citation>
    <scope>NUCLEOTIDE SEQUENCE [LARGE SCALE GENOMIC DNA]</scope>
    <source>
        <strain evidence="13">B10K-DU-029-53</strain>
    </source>
</reference>
<evidence type="ECO:0000256" key="2">
    <source>
        <dbReference type="ARBA" id="ARBA00022475"/>
    </source>
</evidence>
<accession>A0A7K6QWR0</accession>
<dbReference type="GO" id="GO:0009897">
    <property type="term" value="C:external side of plasma membrane"/>
    <property type="evidence" value="ECO:0007669"/>
    <property type="project" value="TreeGrafter"/>
</dbReference>
<dbReference type="OrthoDB" id="9942559at2759"/>
<keyword evidence="3 10" id="KW-0812">Transmembrane</keyword>
<dbReference type="PRINTS" id="PR00657">
    <property type="entry name" value="CCCHEMOKINER"/>
</dbReference>
<dbReference type="EMBL" id="VZRZ01005703">
    <property type="protein sequence ID" value="NWW78141.1"/>
    <property type="molecule type" value="Genomic_DNA"/>
</dbReference>
<dbReference type="GO" id="GO:0005044">
    <property type="term" value="F:scavenger receptor activity"/>
    <property type="evidence" value="ECO:0007669"/>
    <property type="project" value="InterPro"/>
</dbReference>
<dbReference type="PROSITE" id="PS50262">
    <property type="entry name" value="G_PROTEIN_RECEP_F1_2"/>
    <property type="match status" value="1"/>
</dbReference>
<keyword evidence="8" id="KW-0325">Glycoprotein</keyword>
<feature type="transmembrane region" description="Helical" evidence="11">
    <location>
        <begin position="248"/>
        <end position="269"/>
    </location>
</feature>
<dbReference type="SUPFAM" id="SSF81321">
    <property type="entry name" value="Family A G protein-coupled receptor-like"/>
    <property type="match status" value="1"/>
</dbReference>
<dbReference type="Gene3D" id="1.20.1070.10">
    <property type="entry name" value="Rhodopsin 7-helix transmembrane proteins"/>
    <property type="match status" value="1"/>
</dbReference>
<evidence type="ECO:0000256" key="11">
    <source>
        <dbReference type="SAM" id="Phobius"/>
    </source>
</evidence>
<evidence type="ECO:0000256" key="1">
    <source>
        <dbReference type="ARBA" id="ARBA00004651"/>
    </source>
</evidence>
<feature type="transmembrane region" description="Helical" evidence="11">
    <location>
        <begin position="115"/>
        <end position="136"/>
    </location>
</feature>
<dbReference type="AlphaFoldDB" id="A0A7K6QWR0"/>
<dbReference type="Pfam" id="PF00001">
    <property type="entry name" value="7tm_1"/>
    <property type="match status" value="1"/>
</dbReference>
<keyword evidence="9 10" id="KW-0807">Transducer</keyword>
<feature type="non-terminal residue" evidence="13">
    <location>
        <position position="1"/>
    </location>
</feature>
<evidence type="ECO:0000256" key="5">
    <source>
        <dbReference type="ARBA" id="ARBA00023040"/>
    </source>
</evidence>
<evidence type="ECO:0000256" key="8">
    <source>
        <dbReference type="ARBA" id="ARBA00023180"/>
    </source>
</evidence>
<keyword evidence="5 10" id="KW-0297">G-protein coupled receptor</keyword>
<dbReference type="GO" id="GO:0006955">
    <property type="term" value="P:immune response"/>
    <property type="evidence" value="ECO:0007669"/>
    <property type="project" value="TreeGrafter"/>
</dbReference>
<feature type="transmembrane region" description="Helical" evidence="11">
    <location>
        <begin position="43"/>
        <end position="64"/>
    </location>
</feature>
<evidence type="ECO:0000313" key="14">
    <source>
        <dbReference type="Proteomes" id="UP000580879"/>
    </source>
</evidence>
<name>A0A7K6QWR0_9PASS</name>
<keyword evidence="14" id="KW-1185">Reference proteome</keyword>
<evidence type="ECO:0000256" key="6">
    <source>
        <dbReference type="ARBA" id="ARBA00023136"/>
    </source>
</evidence>
<dbReference type="GO" id="GO:0019957">
    <property type="term" value="F:C-C chemokine binding"/>
    <property type="evidence" value="ECO:0007669"/>
    <property type="project" value="TreeGrafter"/>
</dbReference>
<feature type="domain" description="G-protein coupled receptors family 1 profile" evidence="12">
    <location>
        <begin position="55"/>
        <end position="307"/>
    </location>
</feature>
<evidence type="ECO:0000256" key="7">
    <source>
        <dbReference type="ARBA" id="ARBA00023170"/>
    </source>
</evidence>
<dbReference type="InterPro" id="IPR000355">
    <property type="entry name" value="Chemokine_rcpt"/>
</dbReference>
<keyword evidence="2" id="KW-1003">Cell membrane</keyword>
<dbReference type="InterPro" id="IPR017452">
    <property type="entry name" value="GPCR_Rhodpsn_7TM"/>
</dbReference>
<dbReference type="PROSITE" id="PS00237">
    <property type="entry name" value="G_PROTEIN_RECEP_F1_1"/>
    <property type="match status" value="1"/>
</dbReference>
<organism evidence="13 14">
    <name type="scientific">Climacteris rufus</name>
    <name type="common">rufous treecreeper</name>
    <dbReference type="NCBI Taxonomy" id="47695"/>
    <lineage>
        <taxon>Eukaryota</taxon>
        <taxon>Metazoa</taxon>
        <taxon>Chordata</taxon>
        <taxon>Craniata</taxon>
        <taxon>Vertebrata</taxon>
        <taxon>Euteleostomi</taxon>
        <taxon>Archelosauria</taxon>
        <taxon>Archosauria</taxon>
        <taxon>Dinosauria</taxon>
        <taxon>Saurischia</taxon>
        <taxon>Theropoda</taxon>
        <taxon>Coelurosauria</taxon>
        <taxon>Aves</taxon>
        <taxon>Neognathae</taxon>
        <taxon>Neoaves</taxon>
        <taxon>Telluraves</taxon>
        <taxon>Australaves</taxon>
        <taxon>Passeriformes</taxon>
        <taxon>Climacteridae</taxon>
        <taxon>Climacteris</taxon>
    </lineage>
</organism>
<feature type="transmembrane region" description="Helical" evidence="11">
    <location>
        <begin position="76"/>
        <end position="95"/>
    </location>
</feature>
<evidence type="ECO:0000256" key="10">
    <source>
        <dbReference type="RuleBase" id="RU000688"/>
    </source>
</evidence>
<comment type="caution">
    <text evidence="13">The sequence shown here is derived from an EMBL/GenBank/DDBJ whole genome shotgun (WGS) entry which is preliminary data.</text>
</comment>
<dbReference type="PRINTS" id="PR00237">
    <property type="entry name" value="GPCRRHODOPSN"/>
</dbReference>
<dbReference type="GO" id="GO:0016493">
    <property type="term" value="F:C-C chemokine receptor activity"/>
    <property type="evidence" value="ECO:0007669"/>
    <property type="project" value="TreeGrafter"/>
</dbReference>
<dbReference type="GO" id="GO:0019722">
    <property type="term" value="P:calcium-mediated signaling"/>
    <property type="evidence" value="ECO:0007669"/>
    <property type="project" value="TreeGrafter"/>
</dbReference>
<dbReference type="PANTHER" id="PTHR10489:SF664">
    <property type="entry name" value="C-C CHEMOKINE RECEPTOR TYPE 9"/>
    <property type="match status" value="1"/>
</dbReference>
<gene>
    <name evidence="13" type="primary">Ccr9</name>
    <name evidence="13" type="ORF">CLIRUF_R01945</name>
</gene>
<dbReference type="InterPro" id="IPR050119">
    <property type="entry name" value="CCR1-9-like"/>
</dbReference>
<dbReference type="GO" id="GO:0060326">
    <property type="term" value="P:cell chemotaxis"/>
    <property type="evidence" value="ECO:0007669"/>
    <property type="project" value="TreeGrafter"/>
</dbReference>
<feature type="transmembrane region" description="Helical" evidence="11">
    <location>
        <begin position="198"/>
        <end position="227"/>
    </location>
</feature>
<keyword evidence="6 11" id="KW-0472">Membrane</keyword>
<evidence type="ECO:0000313" key="13">
    <source>
        <dbReference type="EMBL" id="NWW78141.1"/>
    </source>
</evidence>
<dbReference type="InterPro" id="IPR000276">
    <property type="entry name" value="GPCR_Rhodpsn"/>
</dbReference>